<reference evidence="3 4" key="1">
    <citation type="submission" date="2022-09" db="EMBL/GenBank/DDBJ databases">
        <authorList>
            <person name="Palmer J.M."/>
        </authorList>
    </citation>
    <scope>NUCLEOTIDE SEQUENCE [LARGE SCALE GENOMIC DNA]</scope>
    <source>
        <strain evidence="3 4">DSM 7382</strain>
    </source>
</reference>
<evidence type="ECO:0000313" key="4">
    <source>
        <dbReference type="Proteomes" id="UP001385951"/>
    </source>
</evidence>
<dbReference type="Proteomes" id="UP001385951">
    <property type="component" value="Unassembled WGS sequence"/>
</dbReference>
<protein>
    <recommendedName>
        <fullName evidence="2">Amidohydrolase-related domain-containing protein</fullName>
    </recommendedName>
</protein>
<evidence type="ECO:0000313" key="3">
    <source>
        <dbReference type="EMBL" id="KAK7696187.1"/>
    </source>
</evidence>
<keyword evidence="4" id="KW-1185">Reference proteome</keyword>
<dbReference type="SUPFAM" id="SSF51556">
    <property type="entry name" value="Metallo-dependent hydrolases"/>
    <property type="match status" value="1"/>
</dbReference>
<feature type="domain" description="Amidohydrolase-related" evidence="2">
    <location>
        <begin position="55"/>
        <end position="154"/>
    </location>
</feature>
<feature type="domain" description="Amidohydrolase-related" evidence="2">
    <location>
        <begin position="247"/>
        <end position="431"/>
    </location>
</feature>
<dbReference type="InterPro" id="IPR032466">
    <property type="entry name" value="Metal_Hydrolase"/>
</dbReference>
<proteinExistence type="predicted"/>
<dbReference type="PANTHER" id="PTHR43794:SF11">
    <property type="entry name" value="AMIDOHYDROLASE-RELATED DOMAIN-CONTAINING PROTEIN"/>
    <property type="match status" value="1"/>
</dbReference>
<dbReference type="EMBL" id="JASBNA010000001">
    <property type="protein sequence ID" value="KAK7696187.1"/>
    <property type="molecule type" value="Genomic_DNA"/>
</dbReference>
<dbReference type="InterPro" id="IPR006680">
    <property type="entry name" value="Amidohydro-rel"/>
</dbReference>
<evidence type="ECO:0000259" key="2">
    <source>
        <dbReference type="Pfam" id="PF01979"/>
    </source>
</evidence>
<dbReference type="SUPFAM" id="SSF51338">
    <property type="entry name" value="Composite domain of metallo-dependent hydrolases"/>
    <property type="match status" value="1"/>
</dbReference>
<keyword evidence="1" id="KW-0378">Hydrolase</keyword>
<gene>
    <name evidence="3" type="ORF">QCA50_000838</name>
</gene>
<organism evidence="3 4">
    <name type="scientific">Cerrena zonata</name>
    <dbReference type="NCBI Taxonomy" id="2478898"/>
    <lineage>
        <taxon>Eukaryota</taxon>
        <taxon>Fungi</taxon>
        <taxon>Dikarya</taxon>
        <taxon>Basidiomycota</taxon>
        <taxon>Agaricomycotina</taxon>
        <taxon>Agaricomycetes</taxon>
        <taxon>Polyporales</taxon>
        <taxon>Cerrenaceae</taxon>
        <taxon>Cerrena</taxon>
    </lineage>
</organism>
<accession>A0AAW0GTZ4</accession>
<dbReference type="GO" id="GO:0016810">
    <property type="term" value="F:hydrolase activity, acting on carbon-nitrogen (but not peptide) bonds"/>
    <property type="evidence" value="ECO:0007669"/>
    <property type="project" value="InterPro"/>
</dbReference>
<dbReference type="PANTHER" id="PTHR43794">
    <property type="entry name" value="AMINOHYDROLASE SSNA-RELATED"/>
    <property type="match status" value="1"/>
</dbReference>
<dbReference type="Gene3D" id="3.20.20.140">
    <property type="entry name" value="Metal-dependent hydrolases"/>
    <property type="match status" value="1"/>
</dbReference>
<dbReference type="AlphaFoldDB" id="A0AAW0GTZ4"/>
<dbReference type="InterPro" id="IPR011059">
    <property type="entry name" value="Metal-dep_hydrolase_composite"/>
</dbReference>
<dbReference type="Pfam" id="PF01979">
    <property type="entry name" value="Amidohydro_1"/>
    <property type="match status" value="2"/>
</dbReference>
<dbReference type="InterPro" id="IPR050287">
    <property type="entry name" value="MTA/SAH_deaminase"/>
</dbReference>
<sequence length="481" mass="52848">MTYLLKGGLVATWTSDNQPLTLLADVLVEDATIVRVDKQIDVGPNVQVVDCTGKWIIPGMVDTHRHTWMAIMRGSQGDWLLTEYLVKNSWHEQGDITVPEIRIGQLAGCLDALNSGVTTILDHFHAANSPEHADAVLEATIQSGARVILSMSRQSAPTQVFPHFEFANEAAADKWQWEKLEEWAGKGGGQLTEDGRVLLGFAYDLDMFNPDPALMPMHQAAIKRARALPAAVITSHVVSGPRILDWKKAGFLGPDVVFSHCNVLFQHTEVDDEMWNAMKEHKCSIASTPADELNMAHGNPVALEAVDRGVKCGLGIDCASINGGDLFTQMKVALGWARGRRNEEVVNKKLQPPQYNKHNAVDAFRLATLGGAEALNLSNTIGTIEAGKKADIVVLDADSVNLAGIRDPFKGVVFHATDADVELVMVNGEIVKKNGKLCKIEWGPVAKELRERAEAVRERWPDAKLDELWSKYYAQDPNMKL</sequence>
<evidence type="ECO:0000256" key="1">
    <source>
        <dbReference type="ARBA" id="ARBA00022801"/>
    </source>
</evidence>
<comment type="caution">
    <text evidence="3">The sequence shown here is derived from an EMBL/GenBank/DDBJ whole genome shotgun (WGS) entry which is preliminary data.</text>
</comment>
<dbReference type="Gene3D" id="2.30.40.10">
    <property type="entry name" value="Urease, subunit C, domain 1"/>
    <property type="match status" value="1"/>
</dbReference>
<name>A0AAW0GTZ4_9APHY</name>